<evidence type="ECO:0000256" key="1">
    <source>
        <dbReference type="ARBA" id="ARBA00022723"/>
    </source>
</evidence>
<dbReference type="InterPro" id="IPR041921">
    <property type="entry name" value="NuoE_N"/>
</dbReference>
<dbReference type="SUPFAM" id="SSF52833">
    <property type="entry name" value="Thioredoxin-like"/>
    <property type="match status" value="1"/>
</dbReference>
<dbReference type="NCBIfam" id="NF005721">
    <property type="entry name" value="PRK07539.1-1"/>
    <property type="match status" value="1"/>
</dbReference>
<keyword evidence="1" id="KW-0479">Metal-binding</keyword>
<dbReference type="InterPro" id="IPR036249">
    <property type="entry name" value="Thioredoxin-like_sf"/>
</dbReference>
<name>A0ABV7NW15_9PSEU</name>
<dbReference type="Pfam" id="PF01257">
    <property type="entry name" value="2Fe-2S_thioredx"/>
    <property type="match status" value="1"/>
</dbReference>
<dbReference type="EMBL" id="JBHRWK010000014">
    <property type="protein sequence ID" value="MFC3449761.1"/>
    <property type="molecule type" value="Genomic_DNA"/>
</dbReference>
<reference evidence="5" key="1">
    <citation type="journal article" date="2019" name="Int. J. Syst. Evol. Microbiol.">
        <title>The Global Catalogue of Microorganisms (GCM) 10K type strain sequencing project: providing services to taxonomists for standard genome sequencing and annotation.</title>
        <authorList>
            <consortium name="The Broad Institute Genomics Platform"/>
            <consortium name="The Broad Institute Genome Sequencing Center for Infectious Disease"/>
            <person name="Wu L."/>
            <person name="Ma J."/>
        </authorList>
    </citation>
    <scope>NUCLEOTIDE SEQUENCE [LARGE SCALE GENOMIC DNA]</scope>
    <source>
        <strain evidence="5">CGMCC 4.7676</strain>
    </source>
</reference>
<dbReference type="CDD" id="cd03064">
    <property type="entry name" value="TRX_Fd_NuoE"/>
    <property type="match status" value="1"/>
</dbReference>
<comment type="caution">
    <text evidence="4">The sequence shown here is derived from an EMBL/GenBank/DDBJ whole genome shotgun (WGS) entry which is preliminary data.</text>
</comment>
<dbReference type="Gene3D" id="3.40.30.10">
    <property type="entry name" value="Glutaredoxin"/>
    <property type="match status" value="1"/>
</dbReference>
<dbReference type="RefSeq" id="WP_378238449.1">
    <property type="nucleotide sequence ID" value="NZ_JBHRWK010000014.1"/>
</dbReference>
<keyword evidence="2" id="KW-0408">Iron</keyword>
<sequence>MSTQPGTTPTPEPGPDLAEQTHIAAGGDVDVIAIAPDPAEAEGILENAKPEDIFDADTHAKAQDLISRYPQSRSALLPLLHLVQSVQGYVSQEGIAFCAARLDLSDAEVSAVATFYTMYKRRPCGEHLVSVCTNTLCAAMGGDAIYKKLQTHLGSDEKPLGHNETAGTPNEPGSITLEHAECLAACDLAPVIQVNYEYFDNQTEDKAVALVDALQAGKKPAPTRGAPLTSFKGAELQLAGFFPEDAQQYRTDVDGPSQAVETLRGAQVAQDRGWTAPAMQEVALPTLPSNTGEKK</sequence>
<dbReference type="EC" id="1.6.5.9" evidence="4"/>
<keyword evidence="4" id="KW-0560">Oxidoreductase</keyword>
<dbReference type="GO" id="GO:0050136">
    <property type="term" value="F:NADH dehydrogenase (quinone) (non-electrogenic) activity"/>
    <property type="evidence" value="ECO:0007669"/>
    <property type="project" value="UniProtKB-EC"/>
</dbReference>
<evidence type="ECO:0000256" key="3">
    <source>
        <dbReference type="ARBA" id="ARBA00023014"/>
    </source>
</evidence>
<proteinExistence type="predicted"/>
<dbReference type="InterPro" id="IPR042128">
    <property type="entry name" value="NuoE_dom"/>
</dbReference>
<dbReference type="PANTHER" id="PTHR10371">
    <property type="entry name" value="NADH DEHYDROGENASE UBIQUINONE FLAVOPROTEIN 2, MITOCHONDRIAL"/>
    <property type="match status" value="1"/>
</dbReference>
<keyword evidence="3" id="KW-0411">Iron-sulfur</keyword>
<accession>A0ABV7NW15</accession>
<evidence type="ECO:0000256" key="2">
    <source>
        <dbReference type="ARBA" id="ARBA00023004"/>
    </source>
</evidence>
<protein>
    <submittedName>
        <fullName evidence="4">NADH-quinone oxidoreductase subunit NuoE</fullName>
        <ecNumber evidence="4">1.6.5.9</ecNumber>
    </submittedName>
</protein>
<dbReference type="Proteomes" id="UP001595645">
    <property type="component" value="Unassembled WGS sequence"/>
</dbReference>
<dbReference type="Gene3D" id="1.10.10.1590">
    <property type="entry name" value="NADH-quinone oxidoreductase subunit E"/>
    <property type="match status" value="1"/>
</dbReference>
<organism evidence="4 5">
    <name type="scientific">Amycolatopsis speibonae</name>
    <dbReference type="NCBI Taxonomy" id="1450224"/>
    <lineage>
        <taxon>Bacteria</taxon>
        <taxon>Bacillati</taxon>
        <taxon>Actinomycetota</taxon>
        <taxon>Actinomycetes</taxon>
        <taxon>Pseudonocardiales</taxon>
        <taxon>Pseudonocardiaceae</taxon>
        <taxon>Amycolatopsis</taxon>
    </lineage>
</organism>
<evidence type="ECO:0000313" key="5">
    <source>
        <dbReference type="Proteomes" id="UP001595645"/>
    </source>
</evidence>
<evidence type="ECO:0000313" key="4">
    <source>
        <dbReference type="EMBL" id="MFC3449761.1"/>
    </source>
</evidence>
<dbReference type="PANTHER" id="PTHR10371:SF3">
    <property type="entry name" value="NADH DEHYDROGENASE [UBIQUINONE] FLAVOPROTEIN 2, MITOCHONDRIAL"/>
    <property type="match status" value="1"/>
</dbReference>
<keyword evidence="5" id="KW-1185">Reference proteome</keyword>
<gene>
    <name evidence="4" type="primary">nuoE</name>
    <name evidence="4" type="ORF">ACFOSH_10000</name>
</gene>